<evidence type="ECO:0008006" key="4">
    <source>
        <dbReference type="Google" id="ProtNLM"/>
    </source>
</evidence>
<gene>
    <name evidence="2" type="ORF">G4G71_06515</name>
</gene>
<keyword evidence="1" id="KW-0732">Signal</keyword>
<proteinExistence type="predicted"/>
<keyword evidence="3" id="KW-1185">Reference proteome</keyword>
<evidence type="ECO:0000313" key="2">
    <source>
        <dbReference type="EMBL" id="QJP07553.1"/>
    </source>
</evidence>
<sequence length="219" mass="23328">MFRPLLTLIRRASSPALVLLATALGGCASDEFTLEADLPGDFQLAGDAEYIQSAGNSCPGATGQNLRHRLFNTPGHAARPQRVSFQVPLSTRAEGCVLQLSRIQIQLDGESAVHPNDAVQPDLAFAILTVREHLPASVWEPPRKGAIIFDGQCRWQLPPTGAGTTIERRLQCSASDLQGRWFDATPGGTLRRSDLAGRTVRLAIGAAPDVPATVTASGQ</sequence>
<accession>A0A7Z3BIM2</accession>
<feature type="chain" id="PRO_5030547644" description="Lipoprotein" evidence="1">
    <location>
        <begin position="29"/>
        <end position="219"/>
    </location>
</feature>
<name>A0A7Z3BIM2_9PSED</name>
<evidence type="ECO:0000256" key="1">
    <source>
        <dbReference type="SAM" id="SignalP"/>
    </source>
</evidence>
<dbReference type="EMBL" id="CP048833">
    <property type="protein sequence ID" value="QJP07553.1"/>
    <property type="molecule type" value="Genomic_DNA"/>
</dbReference>
<feature type="signal peptide" evidence="1">
    <location>
        <begin position="1"/>
        <end position="28"/>
    </location>
</feature>
<reference evidence="2 3" key="1">
    <citation type="submission" date="2020-02" db="EMBL/GenBank/DDBJ databases">
        <title>Complete genome sequence of Pseudomonas multiresinivorans ORNL1.</title>
        <authorList>
            <person name="Podar M."/>
        </authorList>
    </citation>
    <scope>NUCLEOTIDE SEQUENCE [LARGE SCALE GENOMIC DNA]</scope>
    <source>
        <strain evidence="3">populi</strain>
    </source>
</reference>
<evidence type="ECO:0000313" key="3">
    <source>
        <dbReference type="Proteomes" id="UP000502549"/>
    </source>
</evidence>
<organism evidence="2 3">
    <name type="scientific">Pseudomonas multiresinivorans</name>
    <dbReference type="NCBI Taxonomy" id="95301"/>
    <lineage>
        <taxon>Bacteria</taxon>
        <taxon>Pseudomonadati</taxon>
        <taxon>Pseudomonadota</taxon>
        <taxon>Gammaproteobacteria</taxon>
        <taxon>Pseudomonadales</taxon>
        <taxon>Pseudomonadaceae</taxon>
        <taxon>Pseudomonas</taxon>
    </lineage>
</organism>
<dbReference type="Proteomes" id="UP000502549">
    <property type="component" value="Chromosome"/>
</dbReference>
<protein>
    <recommendedName>
        <fullName evidence="4">Lipoprotein</fullName>
    </recommendedName>
</protein>
<dbReference type="AlphaFoldDB" id="A0A7Z3BIM2"/>
<dbReference type="RefSeq" id="WP_169936281.1">
    <property type="nucleotide sequence ID" value="NZ_CP048833.1"/>
</dbReference>
<dbReference type="PROSITE" id="PS51257">
    <property type="entry name" value="PROKAR_LIPOPROTEIN"/>
    <property type="match status" value="1"/>
</dbReference>
<dbReference type="KEGG" id="pmui:G4G71_06515"/>